<dbReference type="AlphaFoldDB" id="M0BHK1"/>
<proteinExistence type="predicted"/>
<keyword evidence="4" id="KW-1185">Reference proteome</keyword>
<gene>
    <name evidence="3" type="ORF">C480_01460</name>
</gene>
<dbReference type="PATRIC" id="fig|1227491.4.peg.297"/>
<evidence type="ECO:0000259" key="2">
    <source>
        <dbReference type="Pfam" id="PF07760"/>
    </source>
</evidence>
<keyword evidence="1" id="KW-0472">Membrane</keyword>
<accession>M0BHK1</accession>
<comment type="caution">
    <text evidence="3">The sequence shown here is derived from an EMBL/GenBank/DDBJ whole genome shotgun (WGS) entry which is preliminary data.</text>
</comment>
<dbReference type="Proteomes" id="UP000011591">
    <property type="component" value="Unassembled WGS sequence"/>
</dbReference>
<keyword evidence="1" id="KW-1133">Transmembrane helix</keyword>
<feature type="transmembrane region" description="Helical" evidence="1">
    <location>
        <begin position="39"/>
        <end position="60"/>
    </location>
</feature>
<dbReference type="RefSeq" id="WP_006663844.1">
    <property type="nucleotide sequence ID" value="NZ_AOIP01000008.1"/>
</dbReference>
<feature type="transmembrane region" description="Helical" evidence="1">
    <location>
        <begin position="199"/>
        <end position="220"/>
    </location>
</feature>
<protein>
    <recommendedName>
        <fullName evidence="2">DUF1616 domain-containing protein</fullName>
    </recommendedName>
</protein>
<dbReference type="EMBL" id="AOIP01000008">
    <property type="protein sequence ID" value="ELZ10366.1"/>
    <property type="molecule type" value="Genomic_DNA"/>
</dbReference>
<keyword evidence="1" id="KW-0812">Transmembrane</keyword>
<evidence type="ECO:0000313" key="3">
    <source>
        <dbReference type="EMBL" id="ELZ10366.1"/>
    </source>
</evidence>
<organism evidence="3 4">
    <name type="scientific">Natrialba aegyptia DSM 13077</name>
    <dbReference type="NCBI Taxonomy" id="1227491"/>
    <lineage>
        <taxon>Archaea</taxon>
        <taxon>Methanobacteriati</taxon>
        <taxon>Methanobacteriota</taxon>
        <taxon>Stenosarchaea group</taxon>
        <taxon>Halobacteria</taxon>
        <taxon>Halobacteriales</taxon>
        <taxon>Natrialbaceae</taxon>
        <taxon>Natrialba</taxon>
    </lineage>
</organism>
<feature type="domain" description="DUF1616" evidence="2">
    <location>
        <begin position="46"/>
        <end position="351"/>
    </location>
</feature>
<reference evidence="3 4" key="1">
    <citation type="journal article" date="2014" name="PLoS Genet.">
        <title>Phylogenetically driven sequencing of extremely halophilic archaea reveals strategies for static and dynamic osmo-response.</title>
        <authorList>
            <person name="Becker E.A."/>
            <person name="Seitzer P.M."/>
            <person name="Tritt A."/>
            <person name="Larsen D."/>
            <person name="Krusor M."/>
            <person name="Yao A.I."/>
            <person name="Wu D."/>
            <person name="Madern D."/>
            <person name="Eisen J.A."/>
            <person name="Darling A.E."/>
            <person name="Facciotti M.T."/>
        </authorList>
    </citation>
    <scope>NUCLEOTIDE SEQUENCE [LARGE SCALE GENOMIC DNA]</scope>
    <source>
        <strain evidence="3 4">DSM 13077</strain>
    </source>
</reference>
<dbReference type="OrthoDB" id="82282at2157"/>
<sequence>MVEPVDARITASYMKERLTNTTEPSAAVGQGPKAIASRLPVDLIGVAGFTVLAAVLLLVVEITMPVARVAIGFPLLFLAPGYVTVSVLFPRDEPPARTERVPLIGQTLTVTGTERAALSFGLSFALLPLLGFLIAATPLVYAVTGVVGTVSGFVLVGTALAAVRRARVPRSDRYQFRLGRVIDALYTAVFGTSSPVNTAVNVVLVVSMLVALSSVGYALVAPQDGEQYTDMKLLTEDDSGELVTADYQTSTEPGESVPMTISVENQENAEREYTVVVQEQWVEEGSGNVFNRTEHERYAYELGDGDRELTNGTVTPDAESGTVRIAALLYEGEVPESPTMANADQSTYLWTTIEEASGDEDTDG</sequence>
<evidence type="ECO:0000313" key="4">
    <source>
        <dbReference type="Proteomes" id="UP000011591"/>
    </source>
</evidence>
<dbReference type="InterPro" id="IPR011674">
    <property type="entry name" value="DUF1616"/>
</dbReference>
<name>M0BHK1_9EURY</name>
<feature type="transmembrane region" description="Helical" evidence="1">
    <location>
        <begin position="66"/>
        <end position="89"/>
    </location>
</feature>
<feature type="transmembrane region" description="Helical" evidence="1">
    <location>
        <begin position="116"/>
        <end position="135"/>
    </location>
</feature>
<dbReference type="Pfam" id="PF07760">
    <property type="entry name" value="DUF1616"/>
    <property type="match status" value="1"/>
</dbReference>
<evidence type="ECO:0000256" key="1">
    <source>
        <dbReference type="SAM" id="Phobius"/>
    </source>
</evidence>
<feature type="transmembrane region" description="Helical" evidence="1">
    <location>
        <begin position="141"/>
        <end position="162"/>
    </location>
</feature>